<dbReference type="PANTHER" id="PTHR38782:SF1">
    <property type="entry name" value="SIGMA-E FACTOR REGULATORY PROTEIN RSEB"/>
    <property type="match status" value="1"/>
</dbReference>
<evidence type="ECO:0000256" key="4">
    <source>
        <dbReference type="ARBA" id="ARBA00022764"/>
    </source>
</evidence>
<comment type="caution">
    <text evidence="8">The sequence shown here is derived from an EMBL/GenBank/DDBJ whole genome shotgun (WGS) entry which is preliminary data.</text>
</comment>
<feature type="chain" id="PRO_5019361791" evidence="5">
    <location>
        <begin position="31"/>
        <end position="339"/>
    </location>
</feature>
<evidence type="ECO:0000259" key="6">
    <source>
        <dbReference type="Pfam" id="PF03888"/>
    </source>
</evidence>
<reference evidence="8 9" key="1">
    <citation type="journal article" date="2011" name="Front. Microbiol.">
        <title>Genomic signatures of strain selection and enhancement in Bacillus atrophaeus var. globigii, a historical biowarfare simulant.</title>
        <authorList>
            <person name="Gibbons H.S."/>
            <person name="Broomall S.M."/>
            <person name="McNew L.A."/>
            <person name="Daligault H."/>
            <person name="Chapman C."/>
            <person name="Bruce D."/>
            <person name="Karavis M."/>
            <person name="Krepps M."/>
            <person name="McGregor P.A."/>
            <person name="Hong C."/>
            <person name="Park K.H."/>
            <person name="Akmal A."/>
            <person name="Feldman A."/>
            <person name="Lin J.S."/>
            <person name="Chang W.E."/>
            <person name="Higgs B.W."/>
            <person name="Demirev P."/>
            <person name="Lindquist J."/>
            <person name="Liem A."/>
            <person name="Fochler E."/>
            <person name="Read T.D."/>
            <person name="Tapia R."/>
            <person name="Johnson S."/>
            <person name="Bishop-Lilly K.A."/>
            <person name="Detter C."/>
            <person name="Han C."/>
            <person name="Sozhamannan S."/>
            <person name="Rosenzweig C.N."/>
            <person name="Skowronski E.W."/>
        </authorList>
    </citation>
    <scope>NUCLEOTIDE SEQUENCE [LARGE SCALE GENOMIC DNA]</scope>
    <source>
        <strain evidence="8 9">CC-PW-9</strain>
    </source>
</reference>
<feature type="signal peptide" evidence="5">
    <location>
        <begin position="1"/>
        <end position="30"/>
    </location>
</feature>
<dbReference type="GO" id="GO:0045152">
    <property type="term" value="F:antisigma factor binding"/>
    <property type="evidence" value="ECO:0007669"/>
    <property type="project" value="TreeGrafter"/>
</dbReference>
<dbReference type="PIRSF" id="PIRSF005427">
    <property type="entry name" value="RseB"/>
    <property type="match status" value="1"/>
</dbReference>
<dbReference type="GO" id="GO:0032885">
    <property type="term" value="P:regulation of polysaccharide biosynthetic process"/>
    <property type="evidence" value="ECO:0007669"/>
    <property type="project" value="TreeGrafter"/>
</dbReference>
<evidence type="ECO:0000259" key="7">
    <source>
        <dbReference type="Pfam" id="PF17188"/>
    </source>
</evidence>
<dbReference type="InterPro" id="IPR005588">
    <property type="entry name" value="MucB_RseB"/>
</dbReference>
<gene>
    <name evidence="8" type="ORF">CWI84_05905</name>
</gene>
<dbReference type="InterPro" id="IPR038484">
    <property type="entry name" value="MucB/RseB_C_sf"/>
</dbReference>
<name>A0A432ZRX8_9GAMM</name>
<comment type="subcellular location">
    <subcellularLocation>
        <location evidence="1">Periplasm</location>
    </subcellularLocation>
</comment>
<dbReference type="CDD" id="cd16327">
    <property type="entry name" value="RseB"/>
    <property type="match status" value="1"/>
</dbReference>
<dbReference type="GO" id="GO:0030288">
    <property type="term" value="C:outer membrane-bounded periplasmic space"/>
    <property type="evidence" value="ECO:0007669"/>
    <property type="project" value="TreeGrafter"/>
</dbReference>
<keyword evidence="3 5" id="KW-0732">Signal</keyword>
<dbReference type="PANTHER" id="PTHR38782">
    <property type="match status" value="1"/>
</dbReference>
<evidence type="ECO:0000256" key="5">
    <source>
        <dbReference type="SAM" id="SignalP"/>
    </source>
</evidence>
<organism evidence="8 9">
    <name type="scientific">Idiomarina tyrosinivorans</name>
    <dbReference type="NCBI Taxonomy" id="1445662"/>
    <lineage>
        <taxon>Bacteria</taxon>
        <taxon>Pseudomonadati</taxon>
        <taxon>Pseudomonadota</taxon>
        <taxon>Gammaproteobacteria</taxon>
        <taxon>Alteromonadales</taxon>
        <taxon>Idiomarinaceae</taxon>
        <taxon>Idiomarina</taxon>
    </lineage>
</organism>
<protein>
    <submittedName>
        <fullName evidence="8">Negative regulator of sigma E activity</fullName>
    </submittedName>
</protein>
<sequence length="339" mass="38096">MRRNALMGNPLKLATLIVALAFFMVPQVYAQAQPEQGNREGAFWFNKMAAALRSLNFEAAIIYVQRDQVEPYRWLHGADSNGEETELVIRLNGPDFRAIRIGDSASYFIPSGNSYTVNASSLFGLIPPAFYQSFEEIADDYHVVAVGGARVLDRKAQYIRVLSNDGVRYGYSVWVDKETGMLLKATMVSAQGEVIEQLQLASLRILDGFPGHLADLSHVPKPPQLTNPSHESETQYQLEPTWSPQGYERLRQDHHRVLLSGNPVDYYLYSDGLSDYSVYITPVEQGDVHEWSIEGTETLYTELKNQFRVTIVGKIPLAIAHRVAAEVRMKVVEERPDGS</sequence>
<evidence type="ECO:0000313" key="9">
    <source>
        <dbReference type="Proteomes" id="UP000287996"/>
    </source>
</evidence>
<evidence type="ECO:0000256" key="2">
    <source>
        <dbReference type="ARBA" id="ARBA00008150"/>
    </source>
</evidence>
<dbReference type="Pfam" id="PF03888">
    <property type="entry name" value="MucB_RseB"/>
    <property type="match status" value="1"/>
</dbReference>
<evidence type="ECO:0000256" key="1">
    <source>
        <dbReference type="ARBA" id="ARBA00004418"/>
    </source>
</evidence>
<dbReference type="InterPro" id="IPR033436">
    <property type="entry name" value="MucB/RseB_C"/>
</dbReference>
<dbReference type="EMBL" id="PIQH01000004">
    <property type="protein sequence ID" value="RUO80591.1"/>
    <property type="molecule type" value="Genomic_DNA"/>
</dbReference>
<accession>A0A432ZRX8</accession>
<feature type="domain" description="MucB/RseB N-terminal" evidence="6">
    <location>
        <begin position="44"/>
        <end position="207"/>
    </location>
</feature>
<dbReference type="Gene3D" id="2.50.20.10">
    <property type="entry name" value="Lipoprotein localisation LolA/LolB/LppX"/>
    <property type="match status" value="1"/>
</dbReference>
<dbReference type="InterPro" id="IPR033434">
    <property type="entry name" value="MucB/RseB_N"/>
</dbReference>
<dbReference type="OrthoDB" id="7067274at2"/>
<keyword evidence="9" id="KW-1185">Reference proteome</keyword>
<evidence type="ECO:0000256" key="3">
    <source>
        <dbReference type="ARBA" id="ARBA00022729"/>
    </source>
</evidence>
<evidence type="ECO:0000313" key="8">
    <source>
        <dbReference type="EMBL" id="RUO80591.1"/>
    </source>
</evidence>
<feature type="domain" description="MucB/RseB C-terminal" evidence="7">
    <location>
        <begin position="234"/>
        <end position="328"/>
    </location>
</feature>
<proteinExistence type="inferred from homology"/>
<dbReference type="Gene3D" id="3.30.200.100">
    <property type="entry name" value="MucB/RseB, C-terminal domain"/>
    <property type="match status" value="1"/>
</dbReference>
<dbReference type="Pfam" id="PF17188">
    <property type="entry name" value="MucB_RseB_C"/>
    <property type="match status" value="1"/>
</dbReference>
<dbReference type="Proteomes" id="UP000287996">
    <property type="component" value="Unassembled WGS sequence"/>
</dbReference>
<dbReference type="AlphaFoldDB" id="A0A432ZRX8"/>
<comment type="similarity">
    <text evidence="2">Belongs to the RseB family.</text>
</comment>
<keyword evidence="4" id="KW-0574">Periplasm</keyword>